<evidence type="ECO:0000259" key="1">
    <source>
        <dbReference type="Pfam" id="PF01243"/>
    </source>
</evidence>
<feature type="domain" description="Pyridoxamine 5'-phosphate oxidase N-terminal" evidence="1">
    <location>
        <begin position="3"/>
        <end position="119"/>
    </location>
</feature>
<dbReference type="HOGENOM" id="CLU_118461_2_1_0"/>
<accession>A0A0E3UUB7</accession>
<dbReference type="KEGG" id="sns:VC03_00890"/>
<dbReference type="RefSeq" id="WP_046328249.1">
    <property type="nucleotide sequence ID" value="NZ_CP011280.1"/>
</dbReference>
<dbReference type="OrthoDB" id="6196741at2"/>
<dbReference type="Gene3D" id="2.30.110.10">
    <property type="entry name" value="Electron Transport, Fmn-binding Protein, Chain A"/>
    <property type="match status" value="1"/>
</dbReference>
<dbReference type="PATRIC" id="fig|1069640.6.peg.168"/>
<reference evidence="2 3" key="1">
    <citation type="journal article" date="2012" name="BMC Genomics">
        <title>Genomic sequence analysis and characterization of Sneathia amnii sp. nov.</title>
        <authorList>
            <consortium name="Vaginal Microbiome Consortium (additional members)"/>
            <person name="Harwich M.D.Jr."/>
            <person name="Serrano M.G."/>
            <person name="Fettweis J.M."/>
            <person name="Alves J.M."/>
            <person name="Reimers M.A."/>
            <person name="Buck G.A."/>
            <person name="Jefferson K.K."/>
        </authorList>
    </citation>
    <scope>NUCLEOTIDE SEQUENCE [LARGE SCALE GENOMIC DNA]</scope>
    <source>
        <strain evidence="2 3">SN35</strain>
    </source>
</reference>
<dbReference type="Proteomes" id="UP000033103">
    <property type="component" value="Chromosome"/>
</dbReference>
<dbReference type="PANTHER" id="PTHR40660:SF1">
    <property type="entry name" value="5'-PHOSPHATE OXIDASE PUTATIVE DOMAIN-CONTAINING PROTEIN-RELATED"/>
    <property type="match status" value="1"/>
</dbReference>
<evidence type="ECO:0000313" key="2">
    <source>
        <dbReference type="EMBL" id="AKC95143.1"/>
    </source>
</evidence>
<dbReference type="SUPFAM" id="SSF50475">
    <property type="entry name" value="FMN-binding split barrel"/>
    <property type="match status" value="1"/>
</dbReference>
<dbReference type="InterPro" id="IPR012349">
    <property type="entry name" value="Split_barrel_FMN-bd"/>
</dbReference>
<keyword evidence="3" id="KW-1185">Reference proteome</keyword>
<dbReference type="STRING" id="187101.VC03_00890"/>
<organism evidence="2 3">
    <name type="scientific">Sneathia vaginalis</name>
    <dbReference type="NCBI Taxonomy" id="187101"/>
    <lineage>
        <taxon>Bacteria</taxon>
        <taxon>Fusobacteriati</taxon>
        <taxon>Fusobacteriota</taxon>
        <taxon>Fusobacteriia</taxon>
        <taxon>Fusobacteriales</taxon>
        <taxon>Leptotrichiaceae</taxon>
        <taxon>Sneathia</taxon>
    </lineage>
</organism>
<dbReference type="Pfam" id="PF01243">
    <property type="entry name" value="PNPOx_N"/>
    <property type="match status" value="1"/>
</dbReference>
<proteinExistence type="predicted"/>
<dbReference type="PANTHER" id="PTHR40660">
    <property type="entry name" value="5'-PHOSPHATE OXIDASE PUTATIVE DOMAIN-CONTAINING PROTEIN-RELATED"/>
    <property type="match status" value="1"/>
</dbReference>
<evidence type="ECO:0000313" key="3">
    <source>
        <dbReference type="Proteomes" id="UP000033103"/>
    </source>
</evidence>
<dbReference type="EMBL" id="CP011280">
    <property type="protein sequence ID" value="AKC95143.1"/>
    <property type="molecule type" value="Genomic_DNA"/>
</dbReference>
<protein>
    <submittedName>
        <fullName evidence="2">Pyridoxamine 5'-phosphate oxidase family protein</fullName>
    </submittedName>
</protein>
<name>A0A0E3UUB7_9FUSO</name>
<sequence>MKLTEEMKKMFSEQLPIIATVNEDLTANVGPKRSGRVYDDETIIFNENTAGRTERNIERTGNATIIIVDREKLDGYRFVGKAKVYKEGKYYEEAKKWAEGKMGVPKAVTVIKIERIDTLKSGPTAGQEIK</sequence>
<gene>
    <name evidence="2" type="ORF">VC03_00890</name>
</gene>
<dbReference type="AlphaFoldDB" id="A0A0E3UUB7"/>
<dbReference type="InterPro" id="IPR011576">
    <property type="entry name" value="Pyridox_Oxase_N"/>
</dbReference>